<evidence type="ECO:0000256" key="4">
    <source>
        <dbReference type="ARBA" id="ARBA00022692"/>
    </source>
</evidence>
<dbReference type="GO" id="GO:0042128">
    <property type="term" value="P:nitrate assimilation"/>
    <property type="evidence" value="ECO:0007669"/>
    <property type="project" value="UniProtKB-UniRule"/>
</dbReference>
<keyword evidence="4 8" id="KW-0812">Transmembrane</keyword>
<dbReference type="Pfam" id="PF07690">
    <property type="entry name" value="MFS_1"/>
    <property type="match status" value="1"/>
</dbReference>
<dbReference type="GO" id="GO:0015113">
    <property type="term" value="F:nitrite transmembrane transporter activity"/>
    <property type="evidence" value="ECO:0007669"/>
    <property type="project" value="InterPro"/>
</dbReference>
<dbReference type="FunFam" id="1.20.1250.20:FF:000382">
    <property type="entry name" value="Nitrate transporter CrnA"/>
    <property type="match status" value="1"/>
</dbReference>
<proteinExistence type="inferred from homology"/>
<dbReference type="PANTHER" id="PTHR23515">
    <property type="entry name" value="HIGH-AFFINITY NITRATE TRANSPORTER 2.3"/>
    <property type="match status" value="1"/>
</dbReference>
<accession>A0A3E2H8G2</accession>
<dbReference type="InterPro" id="IPR004737">
    <property type="entry name" value="NO3_transporter_NarK/NarU-like"/>
</dbReference>
<keyword evidence="12" id="KW-1185">Reference proteome</keyword>
<dbReference type="InterPro" id="IPR011701">
    <property type="entry name" value="MFS"/>
</dbReference>
<feature type="transmembrane region" description="Helical" evidence="8">
    <location>
        <begin position="453"/>
        <end position="476"/>
    </location>
</feature>
<evidence type="ECO:0000256" key="9">
    <source>
        <dbReference type="SAM" id="MobiDB-lite"/>
    </source>
</evidence>
<reference evidence="11 12" key="1">
    <citation type="submission" date="2018-05" db="EMBL/GenBank/DDBJ databases">
        <title>Draft genome sequence of Scytalidium lignicola DSM 105466, a ubiquitous saprotrophic fungus.</title>
        <authorList>
            <person name="Buettner E."/>
            <person name="Gebauer A.M."/>
            <person name="Hofrichter M."/>
            <person name="Liers C."/>
            <person name="Kellner H."/>
        </authorList>
    </citation>
    <scope>NUCLEOTIDE SEQUENCE [LARGE SCALE GENOMIC DNA]</scope>
    <source>
        <strain evidence="11 12">DSM 105466</strain>
    </source>
</reference>
<evidence type="ECO:0000259" key="10">
    <source>
        <dbReference type="PROSITE" id="PS50850"/>
    </source>
</evidence>
<comment type="caution">
    <text evidence="11">The sequence shown here is derived from an EMBL/GenBank/DDBJ whole genome shotgun (WGS) entry which is preliminary data.</text>
</comment>
<evidence type="ECO:0000313" key="12">
    <source>
        <dbReference type="Proteomes" id="UP000258309"/>
    </source>
</evidence>
<sequence length="516" mass="55452">MGFKVAQLWQAPDINPVNGKARSIPVLNPINKYGRVFLFSWWGFMIAFWSWYAFPPLLTLTIKKDLKLSQNEIANSNIIALVGTLLVRVVAGPACDRYGARVTFAACLLLGALPTALAGTVHSATGLMVLRFFVGILGGAFVPCQVWSTGFFDKNVVGTANALTGGWGNTGGGITYFIMPAIFDSLVSKQNLTPHVAWRVAFIVPFILITVTAILMLVLCPDTPQGKWSERQLHVQESLQVHGIKVDIIDAKGSVTGNESAPSTSNVSTEKRLDEEADISRAKRMPNEHEIEMSEQGMLDEAQGEVIAKPTLKEAMQVIFSPQTLTLVACYLSSFGAELAINSSLGAYYLKNFPQLGQTGTGRWAAMFGLLNLVSRPIGGIFADIIYQKTGSVWGKKIWLHSLAIICGAFQIAVGVKDSHSKATMFGLVAGMGFFLEASNGANFALVPHVHPFANGIVSGAAGACGNLGGVIFAIIFRYQGVDYGKTLWVIGVITIGINICVSWIPPIPKGQIGGR</sequence>
<feature type="compositionally biased region" description="Polar residues" evidence="9">
    <location>
        <begin position="255"/>
        <end position="268"/>
    </location>
</feature>
<feature type="transmembrane region" description="Helical" evidence="8">
    <location>
        <begin position="98"/>
        <end position="117"/>
    </location>
</feature>
<comment type="similarity">
    <text evidence="2 8">Belongs to the major facilitator superfamily. Nitrate/nitrite porter (TC 2.A.1.8) family.</text>
</comment>
<dbReference type="InterPro" id="IPR020846">
    <property type="entry name" value="MFS_dom"/>
</dbReference>
<dbReference type="SUPFAM" id="SSF103473">
    <property type="entry name" value="MFS general substrate transporter"/>
    <property type="match status" value="1"/>
</dbReference>
<evidence type="ECO:0000256" key="2">
    <source>
        <dbReference type="ARBA" id="ARBA00008432"/>
    </source>
</evidence>
<dbReference type="Proteomes" id="UP000258309">
    <property type="component" value="Unassembled WGS sequence"/>
</dbReference>
<comment type="subcellular location">
    <subcellularLocation>
        <location evidence="8">Cell membrane</location>
        <topology evidence="8">Multi-pass membrane protein</topology>
    </subcellularLocation>
    <subcellularLocation>
        <location evidence="1">Membrane</location>
        <topology evidence="1">Multi-pass membrane protein</topology>
    </subcellularLocation>
</comment>
<dbReference type="GO" id="GO:0015112">
    <property type="term" value="F:nitrate transmembrane transporter activity"/>
    <property type="evidence" value="ECO:0007669"/>
    <property type="project" value="UniProtKB-UniRule"/>
</dbReference>
<feature type="transmembrane region" description="Helical" evidence="8">
    <location>
        <begin position="398"/>
        <end position="416"/>
    </location>
</feature>
<dbReference type="InterPro" id="IPR044772">
    <property type="entry name" value="NO3_transporter"/>
</dbReference>
<dbReference type="OrthoDB" id="434240at2759"/>
<dbReference type="OMA" id="TFWAWNL"/>
<feature type="transmembrane region" description="Helical" evidence="8">
    <location>
        <begin position="364"/>
        <end position="386"/>
    </location>
</feature>
<protein>
    <recommendedName>
        <fullName evidence="8">Nitrate/nitrite transporter</fullName>
    </recommendedName>
</protein>
<evidence type="ECO:0000256" key="8">
    <source>
        <dbReference type="RuleBase" id="RU366033"/>
    </source>
</evidence>
<feature type="transmembrane region" description="Helical" evidence="8">
    <location>
        <begin position="423"/>
        <end position="447"/>
    </location>
</feature>
<dbReference type="GO" id="GO:0005886">
    <property type="term" value="C:plasma membrane"/>
    <property type="evidence" value="ECO:0007669"/>
    <property type="project" value="UniProtKB-SubCell"/>
</dbReference>
<feature type="non-terminal residue" evidence="11">
    <location>
        <position position="1"/>
    </location>
</feature>
<feature type="transmembrane region" description="Helical" evidence="8">
    <location>
        <begin position="129"/>
        <end position="148"/>
    </location>
</feature>
<dbReference type="Gene3D" id="1.20.1250.20">
    <property type="entry name" value="MFS general substrate transporter like domains"/>
    <property type="match status" value="2"/>
</dbReference>
<name>A0A3E2H8G2_SCYLI</name>
<keyword evidence="5 8" id="KW-1133">Transmembrane helix</keyword>
<feature type="transmembrane region" description="Helical" evidence="8">
    <location>
        <begin position="488"/>
        <end position="506"/>
    </location>
</feature>
<dbReference type="NCBIfam" id="TIGR00886">
    <property type="entry name" value="2A0108"/>
    <property type="match status" value="1"/>
</dbReference>
<keyword evidence="7 8" id="KW-0472">Membrane</keyword>
<dbReference type="PROSITE" id="PS50850">
    <property type="entry name" value="MFS"/>
    <property type="match status" value="1"/>
</dbReference>
<evidence type="ECO:0000256" key="1">
    <source>
        <dbReference type="ARBA" id="ARBA00004141"/>
    </source>
</evidence>
<feature type="transmembrane region" description="Helical" evidence="8">
    <location>
        <begin position="74"/>
        <end position="92"/>
    </location>
</feature>
<feature type="compositionally biased region" description="Basic and acidic residues" evidence="9">
    <location>
        <begin position="269"/>
        <end position="278"/>
    </location>
</feature>
<dbReference type="STRING" id="5539.A0A3E2H8G2"/>
<feature type="domain" description="Major facilitator superfamily (MFS) profile" evidence="10">
    <location>
        <begin position="36"/>
        <end position="510"/>
    </location>
</feature>
<keyword evidence="8" id="KW-1003">Cell membrane</keyword>
<feature type="non-terminal residue" evidence="11">
    <location>
        <position position="516"/>
    </location>
</feature>
<feature type="transmembrane region" description="Helical" evidence="8">
    <location>
        <begin position="196"/>
        <end position="219"/>
    </location>
</feature>
<dbReference type="InterPro" id="IPR036259">
    <property type="entry name" value="MFS_trans_sf"/>
</dbReference>
<dbReference type="AlphaFoldDB" id="A0A3E2H8G2"/>
<evidence type="ECO:0000313" key="11">
    <source>
        <dbReference type="EMBL" id="RFU29670.1"/>
    </source>
</evidence>
<feature type="region of interest" description="Disordered" evidence="9">
    <location>
        <begin position="255"/>
        <end position="278"/>
    </location>
</feature>
<keyword evidence="6 8" id="KW-0534">Nitrate assimilation</keyword>
<gene>
    <name evidence="11" type="ORF">B7463_g6657</name>
</gene>
<organism evidence="11 12">
    <name type="scientific">Scytalidium lignicola</name>
    <name type="common">Hyphomycete</name>
    <dbReference type="NCBI Taxonomy" id="5539"/>
    <lineage>
        <taxon>Eukaryota</taxon>
        <taxon>Fungi</taxon>
        <taxon>Dikarya</taxon>
        <taxon>Ascomycota</taxon>
        <taxon>Pezizomycotina</taxon>
        <taxon>Leotiomycetes</taxon>
        <taxon>Leotiomycetes incertae sedis</taxon>
        <taxon>Scytalidium</taxon>
    </lineage>
</organism>
<evidence type="ECO:0000256" key="6">
    <source>
        <dbReference type="ARBA" id="ARBA00023063"/>
    </source>
</evidence>
<evidence type="ECO:0000256" key="3">
    <source>
        <dbReference type="ARBA" id="ARBA00022448"/>
    </source>
</evidence>
<keyword evidence="3 8" id="KW-0813">Transport</keyword>
<feature type="transmembrane region" description="Helical" evidence="8">
    <location>
        <begin position="39"/>
        <end position="62"/>
    </location>
</feature>
<dbReference type="EMBL" id="NCSJ02000121">
    <property type="protein sequence ID" value="RFU29670.1"/>
    <property type="molecule type" value="Genomic_DNA"/>
</dbReference>
<evidence type="ECO:0000256" key="7">
    <source>
        <dbReference type="ARBA" id="ARBA00023136"/>
    </source>
</evidence>
<evidence type="ECO:0000256" key="5">
    <source>
        <dbReference type="ARBA" id="ARBA00022989"/>
    </source>
</evidence>